<feature type="region of interest" description="Disordered" evidence="1">
    <location>
        <begin position="84"/>
        <end position="363"/>
    </location>
</feature>
<dbReference type="EMBL" id="CAOQHR010000001">
    <property type="protein sequence ID" value="CAI6278566.1"/>
    <property type="molecule type" value="Genomic_DNA"/>
</dbReference>
<feature type="compositionally biased region" description="Basic and acidic residues" evidence="1">
    <location>
        <begin position="186"/>
        <end position="199"/>
    </location>
</feature>
<dbReference type="AlphaFoldDB" id="A0A9W4XL16"/>
<reference evidence="2" key="1">
    <citation type="submission" date="2023-01" db="EMBL/GenBank/DDBJ databases">
        <authorList>
            <person name="Van Ghelder C."/>
            <person name="Rancurel C."/>
        </authorList>
    </citation>
    <scope>NUCLEOTIDE SEQUENCE</scope>
    <source>
        <strain evidence="2">CNCM I-4278</strain>
    </source>
</reference>
<dbReference type="Proteomes" id="UP001152607">
    <property type="component" value="Unassembled WGS sequence"/>
</dbReference>
<feature type="compositionally biased region" description="Polar residues" evidence="1">
    <location>
        <begin position="104"/>
        <end position="163"/>
    </location>
</feature>
<organism evidence="2 3">
    <name type="scientific">Periconia digitata</name>
    <dbReference type="NCBI Taxonomy" id="1303443"/>
    <lineage>
        <taxon>Eukaryota</taxon>
        <taxon>Fungi</taxon>
        <taxon>Dikarya</taxon>
        <taxon>Ascomycota</taxon>
        <taxon>Pezizomycotina</taxon>
        <taxon>Dothideomycetes</taxon>
        <taxon>Pleosporomycetidae</taxon>
        <taxon>Pleosporales</taxon>
        <taxon>Massarineae</taxon>
        <taxon>Periconiaceae</taxon>
        <taxon>Periconia</taxon>
    </lineage>
</organism>
<accession>A0A9W4XL16</accession>
<evidence type="ECO:0000256" key="1">
    <source>
        <dbReference type="SAM" id="MobiDB-lite"/>
    </source>
</evidence>
<feature type="region of interest" description="Disordered" evidence="1">
    <location>
        <begin position="402"/>
        <end position="428"/>
    </location>
</feature>
<feature type="compositionally biased region" description="Polar residues" evidence="1">
    <location>
        <begin position="325"/>
        <end position="336"/>
    </location>
</feature>
<evidence type="ECO:0000313" key="2">
    <source>
        <dbReference type="EMBL" id="CAI6278566.1"/>
    </source>
</evidence>
<sequence>MPRNTDIQPDNDQPTMIEIEKTQWRSSMYGIDEEDLELVGNDTAPVIEEEEGLRDVSVSNPWVIAKMNVRSKLPFEYHQLLTPKKDRNAPKLPLNLSSPAASSHQQPLLTLPTPRTSSRSQKSIPLTSENMIASSSPISANTVGRGSPTRGHQMNISTDQRGQTAPAFAASQRTQQNSMSRKRTSERHETENPNDEWMRHTTHANVSNKRRHSQKYSNRQNAARDRGKKSRQNTQNGADIRDFFSRDTEQMGEGEDFELPSFTPIKGRPRASLSELQQSQSDRHEFVQNPTQEAANQLENPFSGPQRSIAQRAPPRPFSAGSFVANLQNQNFQNPSMMADRRSKDVQSSLRSSMTKTSSKNHDEISDQLHAYAERENRALALRSSLPQSYARIPILPGRPAVQNCQPYKPLGGLQRRRSSGKTSNNLPSEHCISHIELRIKRDINCVARSMQMLDMSVHGGNSLKRGHSATFNAEPRQSFSAPFHTVRLWSAKIYKLIDRCFEREDDRDTAYIKFHNNIYERLLEEYHYQQQDACTNTATGGTAIEQLVAAAAADESPRQDRIENENSSSVNFIGSTNSRIASLNVNTVSLIAKFVASDKTHNRGIPYDQNDSMTIIDEHGTLPAINQIETRAPTDAQLSMDEKAAQKGYESEYGDILAEDEMLFNI</sequence>
<feature type="compositionally biased region" description="Basic and acidic residues" evidence="1">
    <location>
        <begin position="239"/>
        <end position="249"/>
    </location>
</feature>
<gene>
    <name evidence="2" type="ORF">PDIGIT_LOCUS2012</name>
</gene>
<comment type="caution">
    <text evidence="2">The sequence shown here is derived from an EMBL/GenBank/DDBJ whole genome shotgun (WGS) entry which is preliminary data.</text>
</comment>
<protein>
    <submittedName>
        <fullName evidence="2">Uncharacterized protein</fullName>
    </submittedName>
</protein>
<keyword evidence="3" id="KW-1185">Reference proteome</keyword>
<name>A0A9W4XL16_9PLEO</name>
<dbReference type="OrthoDB" id="10263226at2759"/>
<feature type="compositionally biased region" description="Polar residues" evidence="1">
    <location>
        <begin position="288"/>
        <end position="309"/>
    </location>
</feature>
<feature type="compositionally biased region" description="Low complexity" evidence="1">
    <location>
        <begin position="90"/>
        <end position="103"/>
    </location>
</feature>
<proteinExistence type="predicted"/>
<feature type="compositionally biased region" description="Low complexity" evidence="1">
    <location>
        <begin position="348"/>
        <end position="358"/>
    </location>
</feature>
<evidence type="ECO:0000313" key="3">
    <source>
        <dbReference type="Proteomes" id="UP001152607"/>
    </source>
</evidence>